<dbReference type="InterPro" id="IPR008991">
    <property type="entry name" value="Translation_prot_SH3-like_sf"/>
</dbReference>
<dbReference type="FunFam" id="2.40.50.140:FF:000004">
    <property type="entry name" value="Elongation factor P"/>
    <property type="match status" value="1"/>
</dbReference>
<reference evidence="4" key="1">
    <citation type="submission" date="2017-09" db="EMBL/GenBank/DDBJ databases">
        <title>Depth-based differentiation of microbial function through sediment-hosted aquifers and enrichment of novel symbionts in the deep terrestrial subsurface.</title>
        <authorList>
            <person name="Probst A.J."/>
            <person name="Ladd B."/>
            <person name="Jarett J.K."/>
            <person name="Geller-Mcgrath D.E."/>
            <person name="Sieber C.M.K."/>
            <person name="Emerson J.B."/>
            <person name="Anantharaman K."/>
            <person name="Thomas B.C."/>
            <person name="Malmstrom R."/>
            <person name="Stieglmeier M."/>
            <person name="Klingl A."/>
            <person name="Woyke T."/>
            <person name="Ryan C.M."/>
            <person name="Banfield J.F."/>
        </authorList>
    </citation>
    <scope>NUCLEOTIDE SEQUENCE [LARGE SCALE GENOMIC DNA]</scope>
</reference>
<dbReference type="InterPro" id="IPR013852">
    <property type="entry name" value="Transl_elong_P/YeiP_CS"/>
</dbReference>
<evidence type="ECO:0000313" key="3">
    <source>
        <dbReference type="EMBL" id="PIX88192.1"/>
    </source>
</evidence>
<dbReference type="SUPFAM" id="SSF50104">
    <property type="entry name" value="Translation proteins SH3-like domain"/>
    <property type="match status" value="1"/>
</dbReference>
<dbReference type="SUPFAM" id="SSF50249">
    <property type="entry name" value="Nucleic acid-binding proteins"/>
    <property type="match status" value="1"/>
</dbReference>
<evidence type="ECO:0000256" key="1">
    <source>
        <dbReference type="ARBA" id="ARBA00009479"/>
    </source>
</evidence>
<dbReference type="SMART" id="SM00841">
    <property type="entry name" value="Elong-fact-P_C"/>
    <property type="match status" value="1"/>
</dbReference>
<dbReference type="InterPro" id="IPR014722">
    <property type="entry name" value="Rib_uL2_dom2"/>
</dbReference>
<dbReference type="NCBIfam" id="NF001810">
    <property type="entry name" value="PRK00529.1"/>
    <property type="match status" value="1"/>
</dbReference>
<dbReference type="CDD" id="cd05794">
    <property type="entry name" value="S1_EF-P_repeat_2"/>
    <property type="match status" value="1"/>
</dbReference>
<accession>A0A2M7MEZ7</accession>
<dbReference type="Gene3D" id="2.40.50.140">
    <property type="entry name" value="Nucleic acid-binding proteins"/>
    <property type="match status" value="2"/>
</dbReference>
<protein>
    <submittedName>
        <fullName evidence="3">Elongation factor P</fullName>
    </submittedName>
</protein>
<dbReference type="AlphaFoldDB" id="A0A2M7MEZ7"/>
<name>A0A2M7MEZ7_9BACT</name>
<dbReference type="Gene3D" id="2.30.30.30">
    <property type="match status" value="1"/>
</dbReference>
<dbReference type="PANTHER" id="PTHR30053:SF12">
    <property type="entry name" value="ELONGATION FACTOR P (EF-P) FAMILY PROTEIN"/>
    <property type="match status" value="1"/>
</dbReference>
<dbReference type="Pfam" id="PF09285">
    <property type="entry name" value="Elong-fact-P_C"/>
    <property type="match status" value="1"/>
</dbReference>
<dbReference type="InterPro" id="IPR013185">
    <property type="entry name" value="Transl_elong_KOW-like"/>
</dbReference>
<dbReference type="PANTHER" id="PTHR30053">
    <property type="entry name" value="ELONGATION FACTOR P"/>
    <property type="match status" value="1"/>
</dbReference>
<sequence length="187" mass="21385">MLDYFDLRKGKKFILEGQPYEVLEFQQMYKAQDMVVAKTKLRNLITGRVNEKNFHQGDTFEEAELEKIEVKFIYSHHGKFCFSETKNPSQRFELNEEQIGTGSKFLKSNQILTGIKFQDRIINVTLPIKVQLKVAEAPPGVKGERAQAGTKPVTLETGAKINVPLFIETGDIIEVNTETGEYVRRVE</sequence>
<dbReference type="InterPro" id="IPR020599">
    <property type="entry name" value="Transl_elong_fac_P/YeiP"/>
</dbReference>
<organism evidence="3 4">
    <name type="scientific">Candidatus Nealsonbacteria bacterium CG_4_10_14_3_um_filter_36_16</name>
    <dbReference type="NCBI Taxonomy" id="1974685"/>
    <lineage>
        <taxon>Bacteria</taxon>
        <taxon>Candidatus Nealsoniibacteriota</taxon>
    </lineage>
</organism>
<comment type="similarity">
    <text evidence="1">Belongs to the elongation factor P family.</text>
</comment>
<dbReference type="GO" id="GO:0005829">
    <property type="term" value="C:cytosol"/>
    <property type="evidence" value="ECO:0007669"/>
    <property type="project" value="UniProtKB-ARBA"/>
</dbReference>
<proteinExistence type="inferred from homology"/>
<gene>
    <name evidence="3" type="ORF">COZ30_01470</name>
</gene>
<dbReference type="GO" id="GO:0043043">
    <property type="term" value="P:peptide biosynthetic process"/>
    <property type="evidence" value="ECO:0007669"/>
    <property type="project" value="InterPro"/>
</dbReference>
<keyword evidence="3" id="KW-0648">Protein biosynthesis</keyword>
<evidence type="ECO:0000313" key="4">
    <source>
        <dbReference type="Proteomes" id="UP000230064"/>
    </source>
</evidence>
<keyword evidence="3" id="KW-0251">Elongation factor</keyword>
<comment type="caution">
    <text evidence="3">The sequence shown here is derived from an EMBL/GenBank/DDBJ whole genome shotgun (WGS) entry which is preliminary data.</text>
</comment>
<dbReference type="InterPro" id="IPR015365">
    <property type="entry name" value="Elong-fact-P_C"/>
</dbReference>
<dbReference type="Proteomes" id="UP000230064">
    <property type="component" value="Unassembled WGS sequence"/>
</dbReference>
<dbReference type="EMBL" id="PFJR01000035">
    <property type="protein sequence ID" value="PIX88192.1"/>
    <property type="molecule type" value="Genomic_DNA"/>
</dbReference>
<dbReference type="GO" id="GO:0003746">
    <property type="term" value="F:translation elongation factor activity"/>
    <property type="evidence" value="ECO:0007669"/>
    <property type="project" value="UniProtKB-KW"/>
</dbReference>
<evidence type="ECO:0000259" key="2">
    <source>
        <dbReference type="SMART" id="SM00841"/>
    </source>
</evidence>
<dbReference type="PIRSF" id="PIRSF005901">
    <property type="entry name" value="EF-P"/>
    <property type="match status" value="1"/>
</dbReference>
<feature type="domain" description="Elongation factor P C-terminal" evidence="2">
    <location>
        <begin position="130"/>
        <end position="185"/>
    </location>
</feature>
<dbReference type="InterPro" id="IPR012340">
    <property type="entry name" value="NA-bd_OB-fold"/>
</dbReference>
<dbReference type="Pfam" id="PF08207">
    <property type="entry name" value="EFP_N"/>
    <property type="match status" value="1"/>
</dbReference>
<dbReference type="PROSITE" id="PS01275">
    <property type="entry name" value="EFP"/>
    <property type="match status" value="1"/>
</dbReference>